<organism evidence="2 3">
    <name type="scientific">Henosepilachna vigintioctopunctata</name>
    <dbReference type="NCBI Taxonomy" id="420089"/>
    <lineage>
        <taxon>Eukaryota</taxon>
        <taxon>Metazoa</taxon>
        <taxon>Ecdysozoa</taxon>
        <taxon>Arthropoda</taxon>
        <taxon>Hexapoda</taxon>
        <taxon>Insecta</taxon>
        <taxon>Pterygota</taxon>
        <taxon>Neoptera</taxon>
        <taxon>Endopterygota</taxon>
        <taxon>Coleoptera</taxon>
        <taxon>Polyphaga</taxon>
        <taxon>Cucujiformia</taxon>
        <taxon>Coccinelloidea</taxon>
        <taxon>Coccinellidae</taxon>
        <taxon>Epilachninae</taxon>
        <taxon>Epilachnini</taxon>
        <taxon>Henosepilachna</taxon>
    </lineage>
</organism>
<sequence length="1037" mass="119699">MVNFVLSFCRITAASKIFSRNFYLPLLKPLTPREAFRTFRITGKWLLGSKIQRYIPVLLNHKKKRSKSVKNYGKLKHEEMENFSYMIPILDPENENQKILINILNRKEGSGVFVYTIEDRKLNIVLQAQLEYAVRDGDIIDILVSQKADKILIKLKDFKKVPLELDYYEIKEPMLLGEGATTEADEKLHHYGKYTMGLAKIFEDKERQEEEWEIMLKKVIKNRRRHAAEKRKDYKLLVKENLRKLDWDQFEEDAKKVVAEINEPRKEEPIDMEIDDLKKTLYVNEYFSQSDTLLNQLPTMNEISDVMKNMAKGTLHELIIDDEPDENDEYEMKKIFGVKVQLSSGKEVFISGQMVHTADGEVFVPGQTIVTNHGLEFIPGFTLNIDNKPTLINGLIMSQNENDPMFLPTQSTITSDGQLTFALTEDERPAPPTEEHIQIRKERRLKLEKQKLALEMGDTIPEDTTTDPVDDNVCIENNDTDTHVQDEEAIILLINEKELYKVESSDSDSESSEFDSEAYRIKQEQDRAELEKLKKLLLNDGMDKLVSELEDKKLSLQERLEQLRKLTMKRERPLVSYVTERDAFEIASQITQDEEIINRLVDIFLTMIRKTSAIRDKNSIHPENIIETHVILHDDGISSNKYHNCSTSLKMLLKSAIVAANKEFKERPKDQLLALESLGTVVTDILNSNKLLLGELTSLMNTSNERNDICNILFKYLSYDYRDSKVNILSKIMNSSIKNIDSVVWGLEKILLELNKPMCEAFVKLIKTNEDIISITLEYLKNHSNKIKMENDVINLLEESIVFSCKTFIDKSFDLSNIRDEKSKIFFERSICFARALGSVDISEDLTELHNLKELNMRKSVENFLKRMFLIEKLVNKDYTMLKALERLQRNPDQAKLDPRIRQLIRESGVLISNGNSLRNSKIIPLHLLKTENLLGLEDFLIQRMKLDHAVLIIRNDLQAVIPKEALQAVQAGRVPYILIDESGISNYKPLHSLAALKGSKNADHAANNKYFKLNDDMDFSKSRRQSSGSRTSSNFA</sequence>
<evidence type="ECO:0000313" key="2">
    <source>
        <dbReference type="EMBL" id="KAK9871934.1"/>
    </source>
</evidence>
<evidence type="ECO:0000256" key="1">
    <source>
        <dbReference type="SAM" id="Coils"/>
    </source>
</evidence>
<keyword evidence="3" id="KW-1185">Reference proteome</keyword>
<evidence type="ECO:0000313" key="3">
    <source>
        <dbReference type="Proteomes" id="UP001431783"/>
    </source>
</evidence>
<feature type="coiled-coil region" evidence="1">
    <location>
        <begin position="520"/>
        <end position="566"/>
    </location>
</feature>
<dbReference type="AlphaFoldDB" id="A0AAW1TXR2"/>
<dbReference type="Proteomes" id="UP001431783">
    <property type="component" value="Unassembled WGS sequence"/>
</dbReference>
<dbReference type="EMBL" id="JARQZJ010000008">
    <property type="protein sequence ID" value="KAK9871934.1"/>
    <property type="molecule type" value="Genomic_DNA"/>
</dbReference>
<proteinExistence type="predicted"/>
<gene>
    <name evidence="2" type="ORF">WA026_015184</name>
</gene>
<comment type="caution">
    <text evidence="2">The sequence shown here is derived from an EMBL/GenBank/DDBJ whole genome shotgun (WGS) entry which is preliminary data.</text>
</comment>
<accession>A0AAW1TXR2</accession>
<protein>
    <submittedName>
        <fullName evidence="2">Uncharacterized protein</fullName>
    </submittedName>
</protein>
<reference evidence="2 3" key="1">
    <citation type="submission" date="2023-03" db="EMBL/GenBank/DDBJ databases">
        <title>Genome insight into feeding habits of ladybird beetles.</title>
        <authorList>
            <person name="Li H.-S."/>
            <person name="Huang Y.-H."/>
            <person name="Pang H."/>
        </authorList>
    </citation>
    <scope>NUCLEOTIDE SEQUENCE [LARGE SCALE GENOMIC DNA]</scope>
    <source>
        <strain evidence="2">SYSU_2023b</strain>
        <tissue evidence="2">Whole body</tissue>
    </source>
</reference>
<keyword evidence="1" id="KW-0175">Coiled coil</keyword>
<name>A0AAW1TXR2_9CUCU</name>